<keyword evidence="4" id="KW-1185">Reference proteome</keyword>
<feature type="domain" description="UspA" evidence="2">
    <location>
        <begin position="10"/>
        <end position="150"/>
    </location>
</feature>
<dbReference type="PRINTS" id="PR01438">
    <property type="entry name" value="UNVRSLSTRESS"/>
</dbReference>
<dbReference type="CDD" id="cd00293">
    <property type="entry name" value="USP-like"/>
    <property type="match status" value="1"/>
</dbReference>
<proteinExistence type="inferred from homology"/>
<name>A0A6I6GQT9_9BACT</name>
<reference evidence="3 4" key="1">
    <citation type="submission" date="2019-11" db="EMBL/GenBank/DDBJ databases">
        <authorList>
            <person name="Im W.T."/>
        </authorList>
    </citation>
    <scope>NUCLEOTIDE SEQUENCE [LARGE SCALE GENOMIC DNA]</scope>
    <source>
        <strain evidence="3 4">SB-02</strain>
    </source>
</reference>
<dbReference type="Pfam" id="PF00582">
    <property type="entry name" value="Usp"/>
    <property type="match status" value="1"/>
</dbReference>
<dbReference type="EMBL" id="CP046566">
    <property type="protein sequence ID" value="QGW29302.1"/>
    <property type="molecule type" value="Genomic_DNA"/>
</dbReference>
<evidence type="ECO:0000313" key="4">
    <source>
        <dbReference type="Proteomes" id="UP000426027"/>
    </source>
</evidence>
<dbReference type="AlphaFoldDB" id="A0A6I6GQT9"/>
<gene>
    <name evidence="3" type="ORF">GLV81_15325</name>
</gene>
<accession>A0A6I6GQT9</accession>
<sequence>MITHNKNDCMRTILVPTDFSATAQNSALYALGLAKELGANKLVLYNAYSMPLATEMSWAILQTEELQKASEENLQQLKATLLKASGNEVAIETISDFGFLQERISEVAEEVAADLIVMGITGGGKLEQVLIGSNTTHIIHHVAVPVLIVPPDASYKPIEKIGWACDYKDVMKTTPAEAMKKILAELKAKLVVVHNENDPQDFNPEVYHNNVIVGELFEKIQPEFVLVEGEDFTNAMDAFIAEHHIDMMLMIPKKHGWLESIFRRSHTTRLAFHTHIPLLCIKAIN</sequence>
<dbReference type="InterPro" id="IPR006015">
    <property type="entry name" value="Universal_stress_UspA"/>
</dbReference>
<organism evidence="3 4">
    <name type="scientific">Phnomibacter ginsenosidimutans</name>
    <dbReference type="NCBI Taxonomy" id="2676868"/>
    <lineage>
        <taxon>Bacteria</taxon>
        <taxon>Pseudomonadati</taxon>
        <taxon>Bacteroidota</taxon>
        <taxon>Chitinophagia</taxon>
        <taxon>Chitinophagales</taxon>
        <taxon>Chitinophagaceae</taxon>
        <taxon>Phnomibacter</taxon>
    </lineage>
</organism>
<dbReference type="Gene3D" id="3.40.50.620">
    <property type="entry name" value="HUPs"/>
    <property type="match status" value="2"/>
</dbReference>
<dbReference type="PANTHER" id="PTHR46268:SF6">
    <property type="entry name" value="UNIVERSAL STRESS PROTEIN UP12"/>
    <property type="match status" value="1"/>
</dbReference>
<dbReference type="InterPro" id="IPR006016">
    <property type="entry name" value="UspA"/>
</dbReference>
<dbReference type="Proteomes" id="UP000426027">
    <property type="component" value="Chromosome"/>
</dbReference>
<evidence type="ECO:0000313" key="3">
    <source>
        <dbReference type="EMBL" id="QGW29302.1"/>
    </source>
</evidence>
<dbReference type="InterPro" id="IPR014729">
    <property type="entry name" value="Rossmann-like_a/b/a_fold"/>
</dbReference>
<comment type="similarity">
    <text evidence="1">Belongs to the universal stress protein A family.</text>
</comment>
<dbReference type="PANTHER" id="PTHR46268">
    <property type="entry name" value="STRESS RESPONSE PROTEIN NHAX"/>
    <property type="match status" value="1"/>
</dbReference>
<dbReference type="KEGG" id="fls:GLV81_15325"/>
<protein>
    <recommendedName>
        <fullName evidence="2">UspA domain-containing protein</fullName>
    </recommendedName>
</protein>
<dbReference type="SUPFAM" id="SSF52402">
    <property type="entry name" value="Adenine nucleotide alpha hydrolases-like"/>
    <property type="match status" value="2"/>
</dbReference>
<evidence type="ECO:0000256" key="1">
    <source>
        <dbReference type="ARBA" id="ARBA00008791"/>
    </source>
</evidence>
<evidence type="ECO:0000259" key="2">
    <source>
        <dbReference type="Pfam" id="PF00582"/>
    </source>
</evidence>